<dbReference type="Gene3D" id="3.20.20.150">
    <property type="entry name" value="Divalent-metal-dependent TIM barrel enzymes"/>
    <property type="match status" value="1"/>
</dbReference>
<name>A0ABY5S9D1_9BACL</name>
<reference evidence="2" key="1">
    <citation type="submission" date="2022-01" db="EMBL/GenBank/DDBJ databases">
        <title>Paenibacillus spongiae sp. nov., isolated from marine sponge.</title>
        <authorList>
            <person name="Li Z."/>
            <person name="Zhang M."/>
        </authorList>
    </citation>
    <scope>NUCLEOTIDE SEQUENCE</scope>
    <source>
        <strain evidence="2">PHS-Z3</strain>
    </source>
</reference>
<keyword evidence="2" id="KW-0413">Isomerase</keyword>
<dbReference type="InterPro" id="IPR050312">
    <property type="entry name" value="IolE/XylAMocC-like"/>
</dbReference>
<protein>
    <submittedName>
        <fullName evidence="2">Sugar phosphate isomerase/epimerase</fullName>
    </submittedName>
</protein>
<dbReference type="InterPro" id="IPR036237">
    <property type="entry name" value="Xyl_isomerase-like_sf"/>
</dbReference>
<dbReference type="InterPro" id="IPR013022">
    <property type="entry name" value="Xyl_isomerase-like_TIM-brl"/>
</dbReference>
<dbReference type="SUPFAM" id="SSF51658">
    <property type="entry name" value="Xylose isomerase-like"/>
    <property type="match status" value="1"/>
</dbReference>
<proteinExistence type="predicted"/>
<feature type="domain" description="Xylose isomerase-like TIM barrel" evidence="1">
    <location>
        <begin position="19"/>
        <end position="258"/>
    </location>
</feature>
<keyword evidence="3" id="KW-1185">Reference proteome</keyword>
<gene>
    <name evidence="2" type="ORF">L1F29_28985</name>
</gene>
<accession>A0ABY5S9D1</accession>
<evidence type="ECO:0000259" key="1">
    <source>
        <dbReference type="Pfam" id="PF01261"/>
    </source>
</evidence>
<evidence type="ECO:0000313" key="2">
    <source>
        <dbReference type="EMBL" id="UVI29410.1"/>
    </source>
</evidence>
<dbReference type="Pfam" id="PF01261">
    <property type="entry name" value="AP_endonuc_2"/>
    <property type="match status" value="1"/>
</dbReference>
<dbReference type="PANTHER" id="PTHR12110">
    <property type="entry name" value="HYDROXYPYRUVATE ISOMERASE"/>
    <property type="match status" value="1"/>
</dbReference>
<sequence>MKLGMPALVEYRSIADNIQLCNALGLDFIELNMNLPICMPENLSYSEIRAYKERYGLDFTIHLPEELDLSSYHPSIRKGHLERCKQTMEWANLSGIRTLNMHMNNGIYFTLPHSKVWINDQYESTFLELLHESYAELYRLAAAYEVELCIENTGNYHIPHIRKALDQLSDFQNFYLTWDVGHDAKAGFEEEPAFTHFNDRIRHMHLHDYNGKSDHQPLYTGIVPIDDRLAFAQLKDLSVVIEVKTSESLRESVAMLRSKGYLDARR</sequence>
<dbReference type="RefSeq" id="WP_258385499.1">
    <property type="nucleotide sequence ID" value="NZ_CP091430.1"/>
</dbReference>
<dbReference type="Proteomes" id="UP001057877">
    <property type="component" value="Chromosome"/>
</dbReference>
<evidence type="ECO:0000313" key="3">
    <source>
        <dbReference type="Proteomes" id="UP001057877"/>
    </source>
</evidence>
<dbReference type="GO" id="GO:0016853">
    <property type="term" value="F:isomerase activity"/>
    <property type="evidence" value="ECO:0007669"/>
    <property type="project" value="UniProtKB-KW"/>
</dbReference>
<organism evidence="2 3">
    <name type="scientific">Paenibacillus spongiae</name>
    <dbReference type="NCBI Taxonomy" id="2909671"/>
    <lineage>
        <taxon>Bacteria</taxon>
        <taxon>Bacillati</taxon>
        <taxon>Bacillota</taxon>
        <taxon>Bacilli</taxon>
        <taxon>Bacillales</taxon>
        <taxon>Paenibacillaceae</taxon>
        <taxon>Paenibacillus</taxon>
    </lineage>
</organism>
<dbReference type="EMBL" id="CP091430">
    <property type="protein sequence ID" value="UVI29410.1"/>
    <property type="molecule type" value="Genomic_DNA"/>
</dbReference>